<feature type="domain" description="Methyltransferase type 11" evidence="1">
    <location>
        <begin position="65"/>
        <end position="160"/>
    </location>
</feature>
<dbReference type="InterPro" id="IPR050508">
    <property type="entry name" value="Methyltransf_Superfamily"/>
</dbReference>
<dbReference type="SUPFAM" id="SSF53335">
    <property type="entry name" value="S-adenosyl-L-methionine-dependent methyltransferases"/>
    <property type="match status" value="1"/>
</dbReference>
<evidence type="ECO:0000313" key="2">
    <source>
        <dbReference type="EMBL" id="TDP82716.1"/>
    </source>
</evidence>
<dbReference type="AlphaFoldDB" id="A0A4R6RAQ8"/>
<dbReference type="CDD" id="cd02440">
    <property type="entry name" value="AdoMet_MTases"/>
    <property type="match status" value="1"/>
</dbReference>
<keyword evidence="3" id="KW-1185">Reference proteome</keyword>
<dbReference type="OrthoDB" id="9777830at2"/>
<dbReference type="Gene3D" id="3.40.50.150">
    <property type="entry name" value="Vaccinia Virus protein VP39"/>
    <property type="match status" value="1"/>
</dbReference>
<dbReference type="Pfam" id="PF08241">
    <property type="entry name" value="Methyltransf_11"/>
    <property type="match status" value="1"/>
</dbReference>
<proteinExistence type="predicted"/>
<keyword evidence="2" id="KW-0808">Transferase</keyword>
<accession>A0A4R6RAQ8</accession>
<dbReference type="GO" id="GO:0008757">
    <property type="term" value="F:S-adenosylmethionine-dependent methyltransferase activity"/>
    <property type="evidence" value="ECO:0007669"/>
    <property type="project" value="InterPro"/>
</dbReference>
<dbReference type="PANTHER" id="PTHR42912">
    <property type="entry name" value="METHYLTRANSFERASE"/>
    <property type="match status" value="1"/>
</dbReference>
<dbReference type="InterPro" id="IPR013216">
    <property type="entry name" value="Methyltransf_11"/>
</dbReference>
<gene>
    <name evidence="2" type="ORF">EDD54_3988</name>
</gene>
<evidence type="ECO:0000259" key="1">
    <source>
        <dbReference type="Pfam" id="PF08241"/>
    </source>
</evidence>
<dbReference type="Proteomes" id="UP000294547">
    <property type="component" value="Unassembled WGS sequence"/>
</dbReference>
<dbReference type="PANTHER" id="PTHR42912:SF80">
    <property type="entry name" value="METHYLTRANSFERASE DOMAIN-CONTAINING PROTEIN"/>
    <property type="match status" value="1"/>
</dbReference>
<dbReference type="EMBL" id="SNXY01000010">
    <property type="protein sequence ID" value="TDP82716.1"/>
    <property type="molecule type" value="Genomic_DNA"/>
</dbReference>
<dbReference type="GO" id="GO:0032259">
    <property type="term" value="P:methylation"/>
    <property type="evidence" value="ECO:0007669"/>
    <property type="project" value="UniProtKB-KW"/>
</dbReference>
<name>A0A4R6RAQ8_9HYPH</name>
<protein>
    <submittedName>
        <fullName evidence="2">Phosphatidylethanolamine N-methyltransferase /phosphatidyl-N-methylethanolamine N-methyltransferase</fullName>
    </submittedName>
</protein>
<organism evidence="2 3">
    <name type="scientific">Oharaeibacter diazotrophicus</name>
    <dbReference type="NCBI Taxonomy" id="1920512"/>
    <lineage>
        <taxon>Bacteria</taxon>
        <taxon>Pseudomonadati</taxon>
        <taxon>Pseudomonadota</taxon>
        <taxon>Alphaproteobacteria</taxon>
        <taxon>Hyphomicrobiales</taxon>
        <taxon>Pleomorphomonadaceae</taxon>
        <taxon>Oharaeibacter</taxon>
    </lineage>
</organism>
<comment type="caution">
    <text evidence="2">The sequence shown here is derived from an EMBL/GenBank/DDBJ whole genome shotgun (WGS) entry which is preliminary data.</text>
</comment>
<evidence type="ECO:0000313" key="3">
    <source>
        <dbReference type="Proteomes" id="UP000294547"/>
    </source>
</evidence>
<keyword evidence="2" id="KW-0489">Methyltransferase</keyword>
<dbReference type="RefSeq" id="WP_126538855.1">
    <property type="nucleotide sequence ID" value="NZ_BSPM01000007.1"/>
</dbReference>
<sequence>MTSEERARTVDGDDGPAIRTVMRAKDVVDAYARWAPVYDAVFGPIMEAARKTAVAALPAGTERVLEVGVGTGISLPDYPAATRVVGIDLSPDMLEKARRRVAEKRLANVEAIHEMDAARLVFPESAFDAAMAMYVMTVVPDPARVMAEMRRVVRPGGRILVVGHFAADAGPRRLVARALTPFGRLLGWNTTITAATLAALPGTRLLADRPAGLGGFYRLLEFEVVK</sequence>
<reference evidence="2 3" key="1">
    <citation type="submission" date="2019-03" db="EMBL/GenBank/DDBJ databases">
        <title>Genomic Encyclopedia of Type Strains, Phase IV (KMG-IV): sequencing the most valuable type-strain genomes for metagenomic binning, comparative biology and taxonomic classification.</title>
        <authorList>
            <person name="Goeker M."/>
        </authorList>
    </citation>
    <scope>NUCLEOTIDE SEQUENCE [LARGE SCALE GENOMIC DNA]</scope>
    <source>
        <strain evidence="2 3">DSM 102969</strain>
    </source>
</reference>
<dbReference type="InterPro" id="IPR029063">
    <property type="entry name" value="SAM-dependent_MTases_sf"/>
</dbReference>